<dbReference type="SUPFAM" id="SSF53335">
    <property type="entry name" value="S-adenosyl-L-methionine-dependent methyltransferases"/>
    <property type="match status" value="1"/>
</dbReference>
<evidence type="ECO:0000313" key="5">
    <source>
        <dbReference type="Proteomes" id="UP000312512"/>
    </source>
</evidence>
<organism evidence="4 5">
    <name type="scientific">Nonomuraea phyllanthi</name>
    <dbReference type="NCBI Taxonomy" id="2219224"/>
    <lineage>
        <taxon>Bacteria</taxon>
        <taxon>Bacillati</taxon>
        <taxon>Actinomycetota</taxon>
        <taxon>Actinomycetes</taxon>
        <taxon>Streptosporangiales</taxon>
        <taxon>Streptosporangiaceae</taxon>
        <taxon>Nonomuraea</taxon>
    </lineage>
</organism>
<reference evidence="4 5" key="1">
    <citation type="submission" date="2019-10" db="EMBL/GenBank/DDBJ databases">
        <title>Nonomuraea sp. nov., isolated from Phyllanthus amarus.</title>
        <authorList>
            <person name="Klykleung N."/>
            <person name="Tanasupawat S."/>
        </authorList>
    </citation>
    <scope>NUCLEOTIDE SEQUENCE [LARGE SCALE GENOMIC DNA]</scope>
    <source>
        <strain evidence="4 5">PA1-10</strain>
    </source>
</reference>
<dbReference type="GO" id="GO:0032259">
    <property type="term" value="P:methylation"/>
    <property type="evidence" value="ECO:0007669"/>
    <property type="project" value="UniProtKB-KW"/>
</dbReference>
<dbReference type="PRINTS" id="PR00507">
    <property type="entry name" value="N12N6MTFRASE"/>
</dbReference>
<dbReference type="InterPro" id="IPR052916">
    <property type="entry name" value="Type-I_RE_MTase_Subunit"/>
</dbReference>
<dbReference type="Proteomes" id="UP000312512">
    <property type="component" value="Unassembled WGS sequence"/>
</dbReference>
<dbReference type="Gene3D" id="3.40.50.150">
    <property type="entry name" value="Vaccinia Virus protein VP39"/>
    <property type="match status" value="1"/>
</dbReference>
<dbReference type="PROSITE" id="PS00092">
    <property type="entry name" value="N6_MTASE"/>
    <property type="match status" value="1"/>
</dbReference>
<keyword evidence="4" id="KW-0489">Methyltransferase</keyword>
<dbReference type="GO" id="GO:0003677">
    <property type="term" value="F:DNA binding"/>
    <property type="evidence" value="ECO:0007669"/>
    <property type="project" value="InterPro"/>
</dbReference>
<feature type="domain" description="DNA methylase adenine-specific" evidence="3">
    <location>
        <begin position="331"/>
        <end position="626"/>
    </location>
</feature>
<feature type="region of interest" description="Disordered" evidence="2">
    <location>
        <begin position="184"/>
        <end position="203"/>
    </location>
</feature>
<gene>
    <name evidence="4" type="ORF">FH608_049315</name>
</gene>
<evidence type="ECO:0000256" key="2">
    <source>
        <dbReference type="SAM" id="MobiDB-lite"/>
    </source>
</evidence>
<dbReference type="PANTHER" id="PTHR42998">
    <property type="entry name" value="TYPE I RESTRICTION ENZYME HINDVIIP M PROTEIN-RELATED"/>
    <property type="match status" value="1"/>
</dbReference>
<name>A0A8E0W5W3_9ACTN</name>
<keyword evidence="1" id="KW-0680">Restriction system</keyword>
<dbReference type="InterPro" id="IPR029063">
    <property type="entry name" value="SAM-dependent_MTases_sf"/>
</dbReference>
<proteinExistence type="predicted"/>
<keyword evidence="4" id="KW-0808">Transferase</keyword>
<evidence type="ECO:0000313" key="4">
    <source>
        <dbReference type="EMBL" id="KAB8183261.1"/>
    </source>
</evidence>
<dbReference type="InterPro" id="IPR003356">
    <property type="entry name" value="DNA_methylase_A-5"/>
</dbReference>
<protein>
    <submittedName>
        <fullName evidence="4">N-6 DNA methylase</fullName>
    </submittedName>
</protein>
<dbReference type="GO" id="GO:0009307">
    <property type="term" value="P:DNA restriction-modification system"/>
    <property type="evidence" value="ECO:0007669"/>
    <property type="project" value="UniProtKB-KW"/>
</dbReference>
<dbReference type="Pfam" id="PF02384">
    <property type="entry name" value="N6_Mtase"/>
    <property type="match status" value="1"/>
</dbReference>
<comment type="caution">
    <text evidence="4">The sequence shown here is derived from an EMBL/GenBank/DDBJ whole genome shotgun (WGS) entry which is preliminary data.</text>
</comment>
<dbReference type="InterPro" id="IPR002052">
    <property type="entry name" value="DNA_methylase_N6_adenine_CS"/>
</dbReference>
<keyword evidence="5" id="KW-1185">Reference proteome</keyword>
<dbReference type="GO" id="GO:0008170">
    <property type="term" value="F:N-methyltransferase activity"/>
    <property type="evidence" value="ECO:0007669"/>
    <property type="project" value="InterPro"/>
</dbReference>
<evidence type="ECO:0000256" key="1">
    <source>
        <dbReference type="ARBA" id="ARBA00022747"/>
    </source>
</evidence>
<accession>A0A8E0W5W3</accession>
<dbReference type="EMBL" id="VDLX02000037">
    <property type="protein sequence ID" value="KAB8183261.1"/>
    <property type="molecule type" value="Genomic_DNA"/>
</dbReference>
<dbReference type="PANTHER" id="PTHR42998:SF1">
    <property type="entry name" value="TYPE I RESTRICTION ENZYME HINDI METHYLASE SUBUNIT"/>
    <property type="match status" value="1"/>
</dbReference>
<evidence type="ECO:0000259" key="3">
    <source>
        <dbReference type="Pfam" id="PF02384"/>
    </source>
</evidence>
<dbReference type="AlphaFoldDB" id="A0A8E0W5W3"/>
<sequence length="790" mass="88672">MPGFTRDNLDALASAIRELDPSSQYVSLDVEARQVRYARAIKQHEAICDYVGDEEPVRAYFVAWLCTRGSYPPEAIELERRYDFGRESHLELDIRISRPGHPDSAYALIEMKPPSGFGDEADGRINGQLFAPGGQEPETRILSLATVAVGSDGEPAIKTVTIGYEPTLTYDKWTEAGRPHVDDFPINYDEPTQEPLSPGTSRDLRVSADRAELERLRKQLHDRLWGGTRDDNQIYSWLVRFLLTKIHDEKVTNNGEPYQFQVFHQGSRKEPAAHTLSRVSNRYAEAYRRYIRPDANYVDPLDESLFSAQEAQWVVELLQGISLTVAGSHSGDLLGSFFEGITREGFKQSKGLFFTHYNIAVFMLEILDVGRLAETKLSSAAHPNDRLPYIIDPSCGSGTFLRTAMRAITRHIQPRSSTLGRNTDVREQLALRFPSDSPNTWAKDFIYGIEKREDLAISTKVNMVLHRDGHTHVFNDDGLAPLDAIATRHGEEKLRAHADPDQSYDKPVAETFDVVVTNPPFSITLDANVKAQLSAAFRLASDRNSENLFLERWYQLLKPGGRLGAVLPESFYSTSENLKARLFLFERFNVRAIVTLPSHAFQPWTPTRTSLLFAQKKTAQEELLWTEAFDKHYGTLSAAQASAIASAKAIIKSGRRTPQQLASHQEIIERSLLELPVGQVRTPVGSVGWAEEVLAAVDSFSTESEAFRRTLNDIGIPDYTGVIVSEVGYRRTKRAENERRNDLFRAVAEGDLGEVVVLRNLNGAPDSWRIETSEGADDALSVLRAEQLWH</sequence>